<keyword evidence="4 6" id="KW-1133">Transmembrane helix</keyword>
<reference evidence="7" key="1">
    <citation type="submission" date="2024-03" db="EMBL/GenBank/DDBJ databases">
        <title>WGS assembly of Saponaria officinalis var. Norfolk2.</title>
        <authorList>
            <person name="Jenkins J."/>
            <person name="Shu S."/>
            <person name="Grimwood J."/>
            <person name="Barry K."/>
            <person name="Goodstein D."/>
            <person name="Schmutz J."/>
            <person name="Leebens-Mack J."/>
            <person name="Osbourn A."/>
        </authorList>
    </citation>
    <scope>NUCLEOTIDE SEQUENCE [LARGE SCALE GENOMIC DNA]</scope>
    <source>
        <strain evidence="7">JIC</strain>
    </source>
</reference>
<feature type="transmembrane region" description="Helical" evidence="6">
    <location>
        <begin position="374"/>
        <end position="394"/>
    </location>
</feature>
<keyword evidence="8" id="KW-1185">Reference proteome</keyword>
<comment type="similarity">
    <text evidence="2 6">Belongs to the multi antimicrobial extrusion (MATE) (TC 2.A.66.1) family.</text>
</comment>
<dbReference type="Proteomes" id="UP001443914">
    <property type="component" value="Unassembled WGS sequence"/>
</dbReference>
<feature type="transmembrane region" description="Helical" evidence="6">
    <location>
        <begin position="122"/>
        <end position="139"/>
    </location>
</feature>
<sequence>MENKLQLNDSQVPLLSGYRSHDCPPWRPKLSEVVTEVRELYHIAFPLIISSLLTYGKSTISLAFMGHLGKEALAGGSLAISFANITGYSVLSGLAMGMDAISSQAFGAKQWTLMGQTLQRTIIILLLCCLPISVLWLNIKPIFILVGQDPSICTVAETYITYCLPDLVLMSLTSPLKIYLRSQQVTHPLMLSAAVGLLFHFPVNYLMVTCLGLGIRGVAIATWIMDLNILLIMILYILVTKTHKKTWQGWSMECFKGWSIILSLAIPSCISVCLEWWWYELMIVLSGLLPNAADKVATMGILIQATSLVYIFPSSLSLAVSTRVGNELGGGQPTKAKTSSNISISCAIATSILALSFSVTFRNIWGRAFTSDEAIIALTASTMPVLGLCELGNCPQTTMCGVLRGSARPKLGANINLGSFYGVGLPIAILMGFYLKMGLFGLWVGLLAAQAACSIFMAVMLMTTDWAFEAQRAKELTGCANNVVNEDVNNNNEVDENHEING</sequence>
<keyword evidence="5 6" id="KW-0472">Membrane</keyword>
<evidence type="ECO:0000313" key="7">
    <source>
        <dbReference type="EMBL" id="KAK9678550.1"/>
    </source>
</evidence>
<dbReference type="GO" id="GO:0015297">
    <property type="term" value="F:antiporter activity"/>
    <property type="evidence" value="ECO:0007669"/>
    <property type="project" value="InterPro"/>
</dbReference>
<evidence type="ECO:0000313" key="8">
    <source>
        <dbReference type="Proteomes" id="UP001443914"/>
    </source>
</evidence>
<dbReference type="PANTHER" id="PTHR11206">
    <property type="entry name" value="MULTIDRUG RESISTANCE PROTEIN"/>
    <property type="match status" value="1"/>
</dbReference>
<feature type="transmembrane region" description="Helical" evidence="6">
    <location>
        <begin position="40"/>
        <end position="58"/>
    </location>
</feature>
<keyword evidence="3 6" id="KW-0812">Transmembrane</keyword>
<dbReference type="GO" id="GO:0016020">
    <property type="term" value="C:membrane"/>
    <property type="evidence" value="ECO:0007669"/>
    <property type="project" value="UniProtKB-SubCell"/>
</dbReference>
<organism evidence="7 8">
    <name type="scientific">Saponaria officinalis</name>
    <name type="common">Common soapwort</name>
    <name type="synonym">Lychnis saponaria</name>
    <dbReference type="NCBI Taxonomy" id="3572"/>
    <lineage>
        <taxon>Eukaryota</taxon>
        <taxon>Viridiplantae</taxon>
        <taxon>Streptophyta</taxon>
        <taxon>Embryophyta</taxon>
        <taxon>Tracheophyta</taxon>
        <taxon>Spermatophyta</taxon>
        <taxon>Magnoliopsida</taxon>
        <taxon>eudicotyledons</taxon>
        <taxon>Gunneridae</taxon>
        <taxon>Pentapetalae</taxon>
        <taxon>Caryophyllales</taxon>
        <taxon>Caryophyllaceae</taxon>
        <taxon>Caryophylleae</taxon>
        <taxon>Saponaria</taxon>
    </lineage>
</organism>
<dbReference type="GO" id="GO:0042910">
    <property type="term" value="F:xenobiotic transmembrane transporter activity"/>
    <property type="evidence" value="ECO:0007669"/>
    <property type="project" value="InterPro"/>
</dbReference>
<name>A0AAW1HR47_SAPOF</name>
<comment type="caution">
    <text evidence="7">The sequence shown here is derived from an EMBL/GenBank/DDBJ whole genome shotgun (WGS) entry which is preliminary data.</text>
</comment>
<dbReference type="NCBIfam" id="TIGR00797">
    <property type="entry name" value="matE"/>
    <property type="match status" value="1"/>
</dbReference>
<feature type="transmembrane region" description="Helical" evidence="6">
    <location>
        <begin position="78"/>
        <end position="101"/>
    </location>
</feature>
<dbReference type="InterPro" id="IPR002528">
    <property type="entry name" value="MATE_fam"/>
</dbReference>
<dbReference type="CDD" id="cd13132">
    <property type="entry name" value="MATE_eukaryotic"/>
    <property type="match status" value="1"/>
</dbReference>
<feature type="transmembrane region" description="Helical" evidence="6">
    <location>
        <begin position="260"/>
        <end position="279"/>
    </location>
</feature>
<evidence type="ECO:0000256" key="2">
    <source>
        <dbReference type="ARBA" id="ARBA00010199"/>
    </source>
</evidence>
<gene>
    <name evidence="7" type="ORF">RND81_11G218700</name>
</gene>
<evidence type="ECO:0000256" key="6">
    <source>
        <dbReference type="RuleBase" id="RU004914"/>
    </source>
</evidence>
<feature type="transmembrane region" description="Helical" evidence="6">
    <location>
        <begin position="440"/>
        <end position="462"/>
    </location>
</feature>
<feature type="transmembrane region" description="Helical" evidence="6">
    <location>
        <begin position="159"/>
        <end position="179"/>
    </location>
</feature>
<evidence type="ECO:0000256" key="1">
    <source>
        <dbReference type="ARBA" id="ARBA00004141"/>
    </source>
</evidence>
<comment type="subcellular location">
    <subcellularLocation>
        <location evidence="1">Membrane</location>
        <topology evidence="1">Multi-pass membrane protein</topology>
    </subcellularLocation>
</comment>
<dbReference type="Pfam" id="PF01554">
    <property type="entry name" value="MatE"/>
    <property type="match status" value="2"/>
</dbReference>
<evidence type="ECO:0000256" key="3">
    <source>
        <dbReference type="ARBA" id="ARBA00022692"/>
    </source>
</evidence>
<feature type="transmembrane region" description="Helical" evidence="6">
    <location>
        <begin position="415"/>
        <end position="434"/>
    </location>
</feature>
<evidence type="ECO:0000256" key="4">
    <source>
        <dbReference type="ARBA" id="ARBA00022989"/>
    </source>
</evidence>
<feature type="transmembrane region" description="Helical" evidence="6">
    <location>
        <begin position="299"/>
        <end position="321"/>
    </location>
</feature>
<feature type="transmembrane region" description="Helical" evidence="6">
    <location>
        <begin position="342"/>
        <end position="362"/>
    </location>
</feature>
<feature type="transmembrane region" description="Helical" evidence="6">
    <location>
        <begin position="191"/>
        <end position="214"/>
    </location>
</feature>
<accession>A0AAW1HR47</accession>
<proteinExistence type="inferred from homology"/>
<feature type="transmembrane region" description="Helical" evidence="6">
    <location>
        <begin position="220"/>
        <end position="239"/>
    </location>
</feature>
<evidence type="ECO:0000256" key="5">
    <source>
        <dbReference type="ARBA" id="ARBA00023136"/>
    </source>
</evidence>
<dbReference type="EMBL" id="JBDFQZ010000011">
    <property type="protein sequence ID" value="KAK9678550.1"/>
    <property type="molecule type" value="Genomic_DNA"/>
</dbReference>
<dbReference type="AlphaFoldDB" id="A0AAW1HR47"/>
<dbReference type="GO" id="GO:1990961">
    <property type="term" value="P:xenobiotic detoxification by transmembrane export across the plasma membrane"/>
    <property type="evidence" value="ECO:0007669"/>
    <property type="project" value="InterPro"/>
</dbReference>
<protein>
    <recommendedName>
        <fullName evidence="6">Protein DETOXIFICATION</fullName>
    </recommendedName>
    <alternativeName>
        <fullName evidence="6">Multidrug and toxic compound extrusion protein</fullName>
    </alternativeName>
</protein>
<dbReference type="InterPro" id="IPR045069">
    <property type="entry name" value="MATE_euk"/>
</dbReference>